<keyword evidence="2" id="KW-1133">Transmembrane helix</keyword>
<feature type="region of interest" description="Disordered" evidence="1">
    <location>
        <begin position="393"/>
        <end position="419"/>
    </location>
</feature>
<feature type="transmembrane region" description="Helical" evidence="2">
    <location>
        <begin position="283"/>
        <end position="304"/>
    </location>
</feature>
<reference evidence="3 4" key="1">
    <citation type="submission" date="2019-01" db="EMBL/GenBank/DDBJ databases">
        <title>Draft genome sequences of three monokaryotic isolates of the white-rot basidiomycete fungus Dichomitus squalens.</title>
        <authorList>
            <consortium name="DOE Joint Genome Institute"/>
            <person name="Lopez S.C."/>
            <person name="Andreopoulos B."/>
            <person name="Pangilinan J."/>
            <person name="Lipzen A."/>
            <person name="Riley R."/>
            <person name="Ahrendt S."/>
            <person name="Ng V."/>
            <person name="Barry K."/>
            <person name="Daum C."/>
            <person name="Grigoriev I.V."/>
            <person name="Hilden K.S."/>
            <person name="Makela M.R."/>
            <person name="de Vries R.P."/>
        </authorList>
    </citation>
    <scope>NUCLEOTIDE SEQUENCE [LARGE SCALE GENOMIC DNA]</scope>
    <source>
        <strain evidence="3 4">CBS 464.89</strain>
    </source>
</reference>
<name>A0A4Q9Q5P5_9APHY</name>
<protein>
    <recommendedName>
        <fullName evidence="5">Transmembrane protein</fullName>
    </recommendedName>
</protein>
<feature type="transmembrane region" description="Helical" evidence="2">
    <location>
        <begin position="340"/>
        <end position="365"/>
    </location>
</feature>
<accession>A0A4Q9Q5P5</accession>
<evidence type="ECO:0008006" key="5">
    <source>
        <dbReference type="Google" id="ProtNLM"/>
    </source>
</evidence>
<keyword evidence="4" id="KW-1185">Reference proteome</keyword>
<proteinExistence type="predicted"/>
<gene>
    <name evidence="3" type="ORF">BD310DRAFT_918365</name>
</gene>
<dbReference type="AlphaFoldDB" id="A0A4Q9Q5P5"/>
<dbReference type="STRING" id="114155.A0A4Q9Q5P5"/>
<evidence type="ECO:0000256" key="2">
    <source>
        <dbReference type="SAM" id="Phobius"/>
    </source>
</evidence>
<keyword evidence="2" id="KW-0812">Transmembrane</keyword>
<evidence type="ECO:0000313" key="3">
    <source>
        <dbReference type="EMBL" id="TBU62420.1"/>
    </source>
</evidence>
<keyword evidence="2" id="KW-0472">Membrane</keyword>
<feature type="compositionally biased region" description="Polar residues" evidence="1">
    <location>
        <begin position="405"/>
        <end position="419"/>
    </location>
</feature>
<feature type="transmembrane region" description="Helical" evidence="2">
    <location>
        <begin position="316"/>
        <end position="334"/>
    </location>
</feature>
<evidence type="ECO:0000313" key="4">
    <source>
        <dbReference type="Proteomes" id="UP000292082"/>
    </source>
</evidence>
<dbReference type="EMBL" id="ML145093">
    <property type="protein sequence ID" value="TBU62420.1"/>
    <property type="molecule type" value="Genomic_DNA"/>
</dbReference>
<sequence>MLQLLACAGFNPCISPHAIPYEPKQRSLAHDKNFLRATMRCTLPTCGLSTRVQILAVLSFVVIAFIGCFGCCILPDVQSPPSEGADITVSKIQYEGGIMLNGDVYNMDISSRSIQILWQYWSCRNVVDPRDVSNTVGLNWECGMPNVPVEIFFDGAPKPKGSYDPSIMLEGPDTSSSETSVHQELGFNTKHTIHGDFVLGQDKQFYYPFDVFYFETTATALNPDTNVSIPIIQMSVDGATNTFVPHMRTSLMTRSPARDPITGDYIVSHTIQYVLSRTLLTRVFVMVLFTVNWILTFAVLYIAASASTGMPVSEGLLILPLGVILTIPSLRALWVDGPAFGILLDVLGTFTQMVLIALASVYLLVRVALRRPKRQSSAPRIVDSEQASLMRDVMQNDMPARQRSDQTGTQQLTAGASPV</sequence>
<organism evidence="3 4">
    <name type="scientific">Dichomitus squalens</name>
    <dbReference type="NCBI Taxonomy" id="114155"/>
    <lineage>
        <taxon>Eukaryota</taxon>
        <taxon>Fungi</taxon>
        <taxon>Dikarya</taxon>
        <taxon>Basidiomycota</taxon>
        <taxon>Agaricomycotina</taxon>
        <taxon>Agaricomycetes</taxon>
        <taxon>Polyporales</taxon>
        <taxon>Polyporaceae</taxon>
        <taxon>Dichomitus</taxon>
    </lineage>
</organism>
<evidence type="ECO:0000256" key="1">
    <source>
        <dbReference type="SAM" id="MobiDB-lite"/>
    </source>
</evidence>
<dbReference type="Proteomes" id="UP000292082">
    <property type="component" value="Unassembled WGS sequence"/>
</dbReference>